<feature type="transmembrane region" description="Helical" evidence="1">
    <location>
        <begin position="40"/>
        <end position="58"/>
    </location>
</feature>
<protein>
    <submittedName>
        <fullName evidence="2">Uncharacterized protein</fullName>
    </submittedName>
</protein>
<organism evidence="2 3">
    <name type="scientific">Leuconostoc fallax</name>
    <dbReference type="NCBI Taxonomy" id="1251"/>
    <lineage>
        <taxon>Bacteria</taxon>
        <taxon>Bacillati</taxon>
        <taxon>Bacillota</taxon>
        <taxon>Bacilli</taxon>
        <taxon>Lactobacillales</taxon>
        <taxon>Lactobacillaceae</taxon>
        <taxon>Leuconostoc</taxon>
    </lineage>
</organism>
<keyword evidence="3" id="KW-1185">Reference proteome</keyword>
<dbReference type="EMBL" id="PUFI01000015">
    <property type="protein sequence ID" value="TDG67541.1"/>
    <property type="molecule type" value="Genomic_DNA"/>
</dbReference>
<accession>A0A4R5N6V9</accession>
<comment type="caution">
    <text evidence="2">The sequence shown here is derived from an EMBL/GenBank/DDBJ whole genome shotgun (WGS) entry which is preliminary data.</text>
</comment>
<evidence type="ECO:0000256" key="1">
    <source>
        <dbReference type="SAM" id="Phobius"/>
    </source>
</evidence>
<reference evidence="2 3" key="1">
    <citation type="journal article" date="2019" name="Appl. Microbiol. Biotechnol.">
        <title>Uncovering carbohydrate metabolism through a genotype-phenotype association study of 56 lactic acid bacteria genomes.</title>
        <authorList>
            <person name="Buron-Moles G."/>
            <person name="Chailyan A."/>
            <person name="Dolejs I."/>
            <person name="Forster J."/>
            <person name="Miks M.H."/>
        </authorList>
    </citation>
    <scope>NUCLEOTIDE SEQUENCE [LARGE SCALE GENOMIC DNA]</scope>
    <source>
        <strain evidence="2 3">ATCC 700006</strain>
    </source>
</reference>
<evidence type="ECO:0000313" key="3">
    <source>
        <dbReference type="Proteomes" id="UP000295681"/>
    </source>
</evidence>
<dbReference type="AlphaFoldDB" id="A0A4R5N6V9"/>
<keyword evidence="1" id="KW-0812">Transmembrane</keyword>
<proteinExistence type="predicted"/>
<dbReference type="STRING" id="907931.GCA_000165675_01488"/>
<evidence type="ECO:0000313" key="2">
    <source>
        <dbReference type="EMBL" id="TDG67541.1"/>
    </source>
</evidence>
<keyword evidence="1" id="KW-1133">Transmembrane helix</keyword>
<dbReference type="Proteomes" id="UP000295681">
    <property type="component" value="Unassembled WGS sequence"/>
</dbReference>
<keyword evidence="1" id="KW-0472">Membrane</keyword>
<sequence length="93" mass="10748">MKLNTGVKILNSITDCYEIWLIRLETEKHDKWKILKLNKLKHLVIVVIVAVTFSLPFADVSVATKHNKTIDQDRVVQLFDPHRGSNLLNVRLT</sequence>
<name>A0A4R5N6V9_9LACO</name>
<gene>
    <name evidence="2" type="ORF">C5L23_001340</name>
</gene>